<evidence type="ECO:0000313" key="3">
    <source>
        <dbReference type="Proteomes" id="UP000789901"/>
    </source>
</evidence>
<dbReference type="Proteomes" id="UP000789901">
    <property type="component" value="Unassembled WGS sequence"/>
</dbReference>
<feature type="coiled-coil region" evidence="1">
    <location>
        <begin position="31"/>
        <end position="65"/>
    </location>
</feature>
<comment type="caution">
    <text evidence="2">The sequence shown here is derived from an EMBL/GenBank/DDBJ whole genome shotgun (WGS) entry which is preliminary data.</text>
</comment>
<dbReference type="Gene3D" id="1.10.287.1490">
    <property type="match status" value="1"/>
</dbReference>
<keyword evidence="1" id="KW-0175">Coiled coil</keyword>
<name>A0ABM8VWE0_GIGMA</name>
<protein>
    <submittedName>
        <fullName evidence="2">39504_t:CDS:1</fullName>
    </submittedName>
</protein>
<evidence type="ECO:0000313" key="2">
    <source>
        <dbReference type="EMBL" id="CAG8463145.1"/>
    </source>
</evidence>
<gene>
    <name evidence="2" type="ORF">GMARGA_LOCUS408</name>
</gene>
<organism evidence="2 3">
    <name type="scientific">Gigaspora margarita</name>
    <dbReference type="NCBI Taxonomy" id="4874"/>
    <lineage>
        <taxon>Eukaryota</taxon>
        <taxon>Fungi</taxon>
        <taxon>Fungi incertae sedis</taxon>
        <taxon>Mucoromycota</taxon>
        <taxon>Glomeromycotina</taxon>
        <taxon>Glomeromycetes</taxon>
        <taxon>Diversisporales</taxon>
        <taxon>Gigasporaceae</taxon>
        <taxon>Gigaspora</taxon>
    </lineage>
</organism>
<feature type="non-terminal residue" evidence="2">
    <location>
        <position position="1"/>
    </location>
</feature>
<keyword evidence="3" id="KW-1185">Reference proteome</keyword>
<evidence type="ECO:0000256" key="1">
    <source>
        <dbReference type="SAM" id="Coils"/>
    </source>
</evidence>
<dbReference type="EMBL" id="CAJVQB010000068">
    <property type="protein sequence ID" value="CAG8463145.1"/>
    <property type="molecule type" value="Genomic_DNA"/>
</dbReference>
<reference evidence="2 3" key="1">
    <citation type="submission" date="2021-06" db="EMBL/GenBank/DDBJ databases">
        <authorList>
            <person name="Kallberg Y."/>
            <person name="Tangrot J."/>
            <person name="Rosling A."/>
        </authorList>
    </citation>
    <scope>NUCLEOTIDE SEQUENCE [LARGE SCALE GENOMIC DNA]</scope>
    <source>
        <strain evidence="2 3">120-4 pot B 10/14</strain>
    </source>
</reference>
<sequence length="358" mass="40595">KNMSQVIYKNGCWGCVKAQQDPTEKYTCPKLQQHLAEYEKYDDNLQKLREKRDKLKKILADIKTTGDNFNKIDSDLETVEKALDTTIGHFNPGGSAAMDAKDEEISKLNAEIKKCKQKVLANLTSGSIVNKGLYELLESLEVEIKDIKKQKSELETKIGDLDKEIDDISNDIDKVGEETEKVKNKSEATKNKVGDLAIKGFAVLGVFAESKEKFQQLQLLKGYLGCKKCGSLAVDAYSLYENSQLVCQPCRMKKEGVKKYGCLPVNKNCTDEWLKDKGHLNNCACLEIEAKENYLLVNDNLKRYQAKLKECRCEVSSKQRTPYYDSENYGYTYCEKCEERIAGAGKHGVIKNRNDPRF</sequence>
<proteinExistence type="predicted"/>
<feature type="coiled-coil region" evidence="1">
    <location>
        <begin position="98"/>
        <end position="185"/>
    </location>
</feature>
<accession>A0ABM8VWE0</accession>